<evidence type="ECO:0000313" key="2">
    <source>
        <dbReference type="Proteomes" id="UP000054279"/>
    </source>
</evidence>
<protein>
    <submittedName>
        <fullName evidence="1">Uncharacterized protein</fullName>
    </submittedName>
</protein>
<dbReference type="Proteomes" id="UP000054279">
    <property type="component" value="Unassembled WGS sequence"/>
</dbReference>
<reference evidence="1 2" key="1">
    <citation type="submission" date="2014-06" db="EMBL/GenBank/DDBJ databases">
        <title>Evolutionary Origins and Diversification of the Mycorrhizal Mutualists.</title>
        <authorList>
            <consortium name="DOE Joint Genome Institute"/>
            <consortium name="Mycorrhizal Genomics Consortium"/>
            <person name="Kohler A."/>
            <person name="Kuo A."/>
            <person name="Nagy L.G."/>
            <person name="Floudas D."/>
            <person name="Copeland A."/>
            <person name="Barry K.W."/>
            <person name="Cichocki N."/>
            <person name="Veneault-Fourrey C."/>
            <person name="LaButti K."/>
            <person name="Lindquist E.A."/>
            <person name="Lipzen A."/>
            <person name="Lundell T."/>
            <person name="Morin E."/>
            <person name="Murat C."/>
            <person name="Riley R."/>
            <person name="Ohm R."/>
            <person name="Sun H."/>
            <person name="Tunlid A."/>
            <person name="Henrissat B."/>
            <person name="Grigoriev I.V."/>
            <person name="Hibbett D.S."/>
            <person name="Martin F."/>
        </authorList>
    </citation>
    <scope>NUCLEOTIDE SEQUENCE [LARGE SCALE GENOMIC DNA]</scope>
    <source>
        <strain evidence="1 2">SS14</strain>
    </source>
</reference>
<keyword evidence="2" id="KW-1185">Reference proteome</keyword>
<name>A0A0C9TRM2_SPHS4</name>
<dbReference type="AlphaFoldDB" id="A0A0C9TRM2"/>
<dbReference type="EMBL" id="KN837482">
    <property type="protein sequence ID" value="KIJ24519.1"/>
    <property type="molecule type" value="Genomic_DNA"/>
</dbReference>
<organism evidence="1 2">
    <name type="scientific">Sphaerobolus stellatus (strain SS14)</name>
    <dbReference type="NCBI Taxonomy" id="990650"/>
    <lineage>
        <taxon>Eukaryota</taxon>
        <taxon>Fungi</taxon>
        <taxon>Dikarya</taxon>
        <taxon>Basidiomycota</taxon>
        <taxon>Agaricomycotina</taxon>
        <taxon>Agaricomycetes</taxon>
        <taxon>Phallomycetidae</taxon>
        <taxon>Geastrales</taxon>
        <taxon>Sphaerobolaceae</taxon>
        <taxon>Sphaerobolus</taxon>
    </lineage>
</organism>
<accession>A0A0C9TRM2</accession>
<dbReference type="HOGENOM" id="CLU_1653247_0_0_1"/>
<gene>
    <name evidence="1" type="ORF">M422DRAFT_274687</name>
</gene>
<proteinExistence type="predicted"/>
<evidence type="ECO:0000313" key="1">
    <source>
        <dbReference type="EMBL" id="KIJ24519.1"/>
    </source>
</evidence>
<sequence>MPSKAPDFTLIHSQLRQALTSSPPRPTLPPPVSTSTLRQHLVMPFLWGKWSAAATAALLWAHVLHVREHDDDDDDIARVLSSRPPLITAFTSTPFSISSFTTSQILRLQLRITLNITLTLTSRSWCNITASLPPGRHACRRTSTAPALLTALHSLVQHIC</sequence>